<accession>A0A6P2C0M7</accession>
<feature type="domain" description="ABC transporter" evidence="5">
    <location>
        <begin position="266"/>
        <end position="509"/>
    </location>
</feature>
<dbReference type="InterPro" id="IPR017871">
    <property type="entry name" value="ABC_transporter-like_CS"/>
</dbReference>
<evidence type="ECO:0000256" key="3">
    <source>
        <dbReference type="ARBA" id="ARBA00022741"/>
    </source>
</evidence>
<keyword evidence="3" id="KW-0547">Nucleotide-binding</keyword>
<dbReference type="CDD" id="cd03215">
    <property type="entry name" value="ABC_Carb_Monos_II"/>
    <property type="match status" value="1"/>
</dbReference>
<keyword evidence="4 6" id="KW-0067">ATP-binding</keyword>
<dbReference type="OrthoDB" id="8416490at2"/>
<keyword evidence="2" id="KW-0677">Repeat</keyword>
<evidence type="ECO:0000256" key="4">
    <source>
        <dbReference type="ARBA" id="ARBA00022840"/>
    </source>
</evidence>
<reference evidence="6 7" key="1">
    <citation type="submission" date="2018-11" db="EMBL/GenBank/DDBJ databases">
        <title>Trebonia kvetii gen.nov., sp.nov., a novel acidophilic actinobacterium, and proposal of the new actinobacterial family Treboniaceae fam. nov.</title>
        <authorList>
            <person name="Rapoport D."/>
            <person name="Sagova-Mareckova M."/>
            <person name="Sedlacek I."/>
            <person name="Provaznik J."/>
            <person name="Kralova S."/>
            <person name="Pavlinic D."/>
            <person name="Benes V."/>
            <person name="Kopecky J."/>
        </authorList>
    </citation>
    <scope>NUCLEOTIDE SEQUENCE [LARGE SCALE GENOMIC DNA]</scope>
    <source>
        <strain evidence="6 7">15Tr583</strain>
    </source>
</reference>
<dbReference type="GO" id="GO:0005524">
    <property type="term" value="F:ATP binding"/>
    <property type="evidence" value="ECO:0007669"/>
    <property type="project" value="UniProtKB-KW"/>
</dbReference>
<dbReference type="RefSeq" id="WP_145853905.1">
    <property type="nucleotide sequence ID" value="NZ_RPFW01000003.1"/>
</dbReference>
<dbReference type="Pfam" id="PF00005">
    <property type="entry name" value="ABC_tran"/>
    <property type="match status" value="2"/>
</dbReference>
<keyword evidence="7" id="KW-1185">Reference proteome</keyword>
<evidence type="ECO:0000256" key="2">
    <source>
        <dbReference type="ARBA" id="ARBA00022737"/>
    </source>
</evidence>
<dbReference type="InterPro" id="IPR050107">
    <property type="entry name" value="ABC_carbohydrate_import_ATPase"/>
</dbReference>
<dbReference type="Proteomes" id="UP000460272">
    <property type="component" value="Unassembled WGS sequence"/>
</dbReference>
<sequence length="528" mass="55505">MTQETEAPSRAVTARLRGVHKSYGPVRVLDLPELDLYAGQVVGVVGENGAGKSTLMGALAGSVHRDGGDIEIDGVHLSAGSTEAAARVGIAMVSQEFPLVGQLSVAENLLLGRRPKQARRGGLVDRAATRAEAEAMLRDIGLDPRSIGGVNREVRALPVPTRQLIEIAKAWGRSPKLLILDEPTSALGPVEAEMVLGLARQVAERNGTVLFIGHRLDEVRAVSDRIIVLRNGKLVADLTPAEATEERLIRDMVGGEISRTEPPPHAEDAPVVLTVTRLTADGLGPVDLDVRVGEIVGIAGLMGSGRSRLIHTVAGAQPATGGSMTVSGKPYAPRNPGDGTAAGIVMIPEDRKEQSLVLFAPIKDNITVSILRALSNRTLLTPRRQREAAQAAAANVRVRMQSVDQPIGSLSGGNQQRAIFGRAFATKPRLLLLDEPTRGVDVGAKAEIYGLIEKAAADGMAVLVASSELEELQLICHRIAVMNHGKIAAMLPHQDATKERIMSAAAGTAQVSAEAAEAVPTPAPMNGA</sequence>
<dbReference type="GO" id="GO:0016887">
    <property type="term" value="F:ATP hydrolysis activity"/>
    <property type="evidence" value="ECO:0007669"/>
    <property type="project" value="InterPro"/>
</dbReference>
<evidence type="ECO:0000256" key="1">
    <source>
        <dbReference type="ARBA" id="ARBA00022448"/>
    </source>
</evidence>
<gene>
    <name evidence="6" type="ORF">EAS64_16580</name>
</gene>
<organism evidence="6 7">
    <name type="scientific">Trebonia kvetii</name>
    <dbReference type="NCBI Taxonomy" id="2480626"/>
    <lineage>
        <taxon>Bacteria</taxon>
        <taxon>Bacillati</taxon>
        <taxon>Actinomycetota</taxon>
        <taxon>Actinomycetes</taxon>
        <taxon>Streptosporangiales</taxon>
        <taxon>Treboniaceae</taxon>
        <taxon>Trebonia</taxon>
    </lineage>
</organism>
<dbReference type="PANTHER" id="PTHR43790">
    <property type="entry name" value="CARBOHYDRATE TRANSPORT ATP-BINDING PROTEIN MG119-RELATED"/>
    <property type="match status" value="1"/>
</dbReference>
<name>A0A6P2C0M7_9ACTN</name>
<dbReference type="Gene3D" id="3.40.50.300">
    <property type="entry name" value="P-loop containing nucleotide triphosphate hydrolases"/>
    <property type="match status" value="2"/>
</dbReference>
<dbReference type="InterPro" id="IPR003439">
    <property type="entry name" value="ABC_transporter-like_ATP-bd"/>
</dbReference>
<dbReference type="InterPro" id="IPR027417">
    <property type="entry name" value="P-loop_NTPase"/>
</dbReference>
<dbReference type="PANTHER" id="PTHR43790:SF9">
    <property type="entry name" value="GALACTOFURANOSE TRANSPORTER ATP-BINDING PROTEIN YTFR"/>
    <property type="match status" value="1"/>
</dbReference>
<comment type="caution">
    <text evidence="6">The sequence shown here is derived from an EMBL/GenBank/DDBJ whole genome shotgun (WGS) entry which is preliminary data.</text>
</comment>
<evidence type="ECO:0000313" key="6">
    <source>
        <dbReference type="EMBL" id="TVZ04035.1"/>
    </source>
</evidence>
<keyword evidence="1" id="KW-0813">Transport</keyword>
<dbReference type="AlphaFoldDB" id="A0A6P2C0M7"/>
<dbReference type="PROSITE" id="PS50893">
    <property type="entry name" value="ABC_TRANSPORTER_2"/>
    <property type="match status" value="2"/>
</dbReference>
<dbReference type="SMART" id="SM00382">
    <property type="entry name" value="AAA"/>
    <property type="match status" value="2"/>
</dbReference>
<proteinExistence type="predicted"/>
<protein>
    <submittedName>
        <fullName evidence="6">Sugar ABC transporter ATP-binding protein</fullName>
    </submittedName>
</protein>
<dbReference type="PROSITE" id="PS00211">
    <property type="entry name" value="ABC_TRANSPORTER_1"/>
    <property type="match status" value="1"/>
</dbReference>
<dbReference type="SUPFAM" id="SSF52540">
    <property type="entry name" value="P-loop containing nucleoside triphosphate hydrolases"/>
    <property type="match status" value="2"/>
</dbReference>
<dbReference type="EMBL" id="RPFW01000003">
    <property type="protein sequence ID" value="TVZ04035.1"/>
    <property type="molecule type" value="Genomic_DNA"/>
</dbReference>
<feature type="domain" description="ABC transporter" evidence="5">
    <location>
        <begin position="14"/>
        <end position="256"/>
    </location>
</feature>
<evidence type="ECO:0000259" key="5">
    <source>
        <dbReference type="PROSITE" id="PS50893"/>
    </source>
</evidence>
<evidence type="ECO:0000313" key="7">
    <source>
        <dbReference type="Proteomes" id="UP000460272"/>
    </source>
</evidence>
<dbReference type="CDD" id="cd03216">
    <property type="entry name" value="ABC_Carb_Monos_I"/>
    <property type="match status" value="1"/>
</dbReference>
<dbReference type="InterPro" id="IPR003593">
    <property type="entry name" value="AAA+_ATPase"/>
</dbReference>